<evidence type="ECO:0000313" key="2">
    <source>
        <dbReference type="EMBL" id="MEX6463237.1"/>
    </source>
</evidence>
<dbReference type="EMBL" id="JBFTEZ010000002">
    <property type="protein sequence ID" value="MEX6463237.1"/>
    <property type="molecule type" value="Genomic_DNA"/>
</dbReference>
<accession>A0ABV3YFC5</accession>
<proteinExistence type="predicted"/>
<dbReference type="CDD" id="cd00085">
    <property type="entry name" value="HNHc"/>
    <property type="match status" value="1"/>
</dbReference>
<dbReference type="RefSeq" id="WP_082767905.1">
    <property type="nucleotide sequence ID" value="NZ_JALXMA010000160.1"/>
</dbReference>
<dbReference type="GO" id="GO:0004519">
    <property type="term" value="F:endonuclease activity"/>
    <property type="evidence" value="ECO:0007669"/>
    <property type="project" value="UniProtKB-KW"/>
</dbReference>
<keyword evidence="2" id="KW-0255">Endonuclease</keyword>
<comment type="caution">
    <text evidence="2">The sequence shown here is derived from an EMBL/GenBank/DDBJ whole genome shotgun (WGS) entry which is preliminary data.</text>
</comment>
<keyword evidence="2" id="KW-0378">Hydrolase</keyword>
<keyword evidence="2" id="KW-0540">Nuclease</keyword>
<feature type="domain" description="HNH" evidence="1">
    <location>
        <begin position="32"/>
        <end position="65"/>
    </location>
</feature>
<dbReference type="InterPro" id="IPR002711">
    <property type="entry name" value="HNH"/>
</dbReference>
<dbReference type="Gene3D" id="1.10.30.50">
    <property type="match status" value="1"/>
</dbReference>
<reference evidence="3" key="1">
    <citation type="submission" date="2024-07" db="EMBL/GenBank/DDBJ databases">
        <title>Pseudomonas strain that inhibits Aeromonas fish pathogens.</title>
        <authorList>
            <person name="Wildschutte H."/>
        </authorList>
    </citation>
    <scope>NUCLEOTIDE SEQUENCE [LARGE SCALE GENOMIC DNA]</scope>
    <source>
        <strain evidence="3">n60</strain>
    </source>
</reference>
<sequence>MGDRQAIPAELERAVMLEAGYRCAVPTCRTVSPLHIEHIEDYARVQKHEFHNMIVLCANCHGMKGVGPRRLDRKALRQLKVNLGRVNQRYNDTERRILEHFVENGPESLVVLPGSEVLYSYLIKDGVLVEDPEQEGMLVAPVGCDGEIISVTTGYRLTPLGRDLVKKYAENEALED</sequence>
<evidence type="ECO:0000259" key="1">
    <source>
        <dbReference type="Pfam" id="PF01844"/>
    </source>
</evidence>
<name>A0ABV3YFC5_9ACTN</name>
<dbReference type="InterPro" id="IPR003615">
    <property type="entry name" value="HNH_nuc"/>
</dbReference>
<protein>
    <submittedName>
        <fullName evidence="2">HNH endonuclease signature motif containing protein</fullName>
    </submittedName>
</protein>
<evidence type="ECO:0000313" key="3">
    <source>
        <dbReference type="Proteomes" id="UP001560293"/>
    </source>
</evidence>
<gene>
    <name evidence="2" type="ORF">AB6N35_02545</name>
</gene>
<dbReference type="Proteomes" id="UP001560293">
    <property type="component" value="Unassembled WGS sequence"/>
</dbReference>
<dbReference type="Pfam" id="PF01844">
    <property type="entry name" value="HNH"/>
    <property type="match status" value="1"/>
</dbReference>
<keyword evidence="3" id="KW-1185">Reference proteome</keyword>
<organism evidence="2 3">
    <name type="scientific">Dietzia cinnamea</name>
    <dbReference type="NCBI Taxonomy" id="321318"/>
    <lineage>
        <taxon>Bacteria</taxon>
        <taxon>Bacillati</taxon>
        <taxon>Actinomycetota</taxon>
        <taxon>Actinomycetes</taxon>
        <taxon>Mycobacteriales</taxon>
        <taxon>Dietziaceae</taxon>
        <taxon>Dietzia</taxon>
    </lineage>
</organism>